<feature type="transmembrane region" description="Helical" evidence="1">
    <location>
        <begin position="303"/>
        <end position="321"/>
    </location>
</feature>
<feature type="transmembrane region" description="Helical" evidence="1">
    <location>
        <begin position="62"/>
        <end position="90"/>
    </location>
</feature>
<dbReference type="EMBL" id="LR214972">
    <property type="protein sequence ID" value="VEU63671.1"/>
    <property type="molecule type" value="Genomic_DNA"/>
</dbReference>
<keyword evidence="1" id="KW-0472">Membrane</keyword>
<dbReference type="Gene3D" id="1.10.1760.20">
    <property type="match status" value="1"/>
</dbReference>
<keyword evidence="3" id="KW-1185">Reference proteome</keyword>
<evidence type="ECO:0000256" key="1">
    <source>
        <dbReference type="SAM" id="Phobius"/>
    </source>
</evidence>
<feature type="transmembrane region" description="Helical" evidence="1">
    <location>
        <begin position="24"/>
        <end position="50"/>
    </location>
</feature>
<gene>
    <name evidence="2" type="ORF">NCTC10118_00725</name>
</gene>
<evidence type="ECO:0000313" key="3">
    <source>
        <dbReference type="Proteomes" id="UP000289952"/>
    </source>
</evidence>
<feature type="transmembrane region" description="Helical" evidence="1">
    <location>
        <begin position="181"/>
        <end position="203"/>
    </location>
</feature>
<dbReference type="Pfam" id="PF07155">
    <property type="entry name" value="ECF-ribofla_trS"/>
    <property type="match status" value="1"/>
</dbReference>
<accession>A0A449AF91</accession>
<sequence>MANKIMKISFNDISLFPRWTLKKMAFVAILIAISVSFAIVVVQIMPLVIIPSFKISFISLPIKITGFIFGPWTGLFVGLISDFLSILFVPPVGYNFLYTVAAGINGFIPGVFSVYFMYFLKESFSPKYKVDKINHKIKLLGVKYQEAKLLGNLAKAHEYSLQIINYDQKRSQINKEQNNSLLMNINLLVSIIILTLSLGIILSIINYSPQDIINRSFITDKRILFILMSFGSLSMMLFVIFGRFKFKAHLYNTLLPIISFSAILELANLPILSYADLFSFGGSNKEDVFIWLTQHILLSPIKIWFNIFVVYFSYIIIYRIINKNSALSYK</sequence>
<dbReference type="AlphaFoldDB" id="A0A449AF91"/>
<proteinExistence type="predicted"/>
<evidence type="ECO:0000313" key="2">
    <source>
        <dbReference type="EMBL" id="VEU63671.1"/>
    </source>
</evidence>
<dbReference type="InterPro" id="IPR009825">
    <property type="entry name" value="ECF_substrate-spec-like"/>
</dbReference>
<reference evidence="2 3" key="1">
    <citation type="submission" date="2019-01" db="EMBL/GenBank/DDBJ databases">
        <authorList>
            <consortium name="Pathogen Informatics"/>
        </authorList>
    </citation>
    <scope>NUCLEOTIDE SEQUENCE [LARGE SCALE GENOMIC DNA]</scope>
    <source>
        <strain evidence="2 3">NCTC10118</strain>
    </source>
</reference>
<feature type="transmembrane region" description="Helical" evidence="1">
    <location>
        <begin position="96"/>
        <end position="120"/>
    </location>
</feature>
<keyword evidence="1" id="KW-1133">Transmembrane helix</keyword>
<protein>
    <submittedName>
        <fullName evidence="2">Protein of uncharacterized function (DUF3816)</fullName>
    </submittedName>
</protein>
<name>A0A449AF91_9BACT</name>
<dbReference type="Proteomes" id="UP000289952">
    <property type="component" value="Chromosome"/>
</dbReference>
<organism evidence="2 3">
    <name type="scientific">Mycoplasmopsis bovirhinis</name>
    <dbReference type="NCBI Taxonomy" id="29553"/>
    <lineage>
        <taxon>Bacteria</taxon>
        <taxon>Bacillati</taxon>
        <taxon>Mycoplasmatota</taxon>
        <taxon>Mycoplasmoidales</taxon>
        <taxon>Metamycoplasmataceae</taxon>
        <taxon>Mycoplasmopsis</taxon>
    </lineage>
</organism>
<dbReference type="GO" id="GO:0022857">
    <property type="term" value="F:transmembrane transporter activity"/>
    <property type="evidence" value="ECO:0007669"/>
    <property type="project" value="InterPro"/>
</dbReference>
<keyword evidence="1" id="KW-0812">Transmembrane</keyword>
<feature type="transmembrane region" description="Helical" evidence="1">
    <location>
        <begin position="223"/>
        <end position="242"/>
    </location>
</feature>